<evidence type="ECO:0008006" key="3">
    <source>
        <dbReference type="Google" id="ProtNLM"/>
    </source>
</evidence>
<dbReference type="EMBL" id="NXLV01000001">
    <property type="protein sequence ID" value="RDU72217.1"/>
    <property type="molecule type" value="Genomic_DNA"/>
</dbReference>
<gene>
    <name evidence="1" type="ORF">CQA58_01020</name>
</gene>
<keyword evidence="2" id="KW-1185">Reference proteome</keyword>
<dbReference type="Proteomes" id="UP000257045">
    <property type="component" value="Unassembled WGS sequence"/>
</dbReference>
<dbReference type="RefSeq" id="WP_115568847.1">
    <property type="nucleotide sequence ID" value="NZ_NXLV01000001.1"/>
</dbReference>
<protein>
    <recommendedName>
        <fullName evidence="3">Plasminogen-binding protein pgbB</fullName>
    </recommendedName>
</protein>
<dbReference type="Gene3D" id="2.130.10.10">
    <property type="entry name" value="YVTN repeat-like/Quinoprotein amine dehydrogenase"/>
    <property type="match status" value="1"/>
</dbReference>
<dbReference type="AlphaFoldDB" id="A0A3D8J3X4"/>
<dbReference type="SUPFAM" id="SSF50969">
    <property type="entry name" value="YVTN repeat-like/Quinoprotein amine dehydrogenase"/>
    <property type="match status" value="1"/>
</dbReference>
<comment type="caution">
    <text evidence="1">The sequence shown here is derived from an EMBL/GenBank/DDBJ whole genome shotgun (WGS) entry which is preliminary data.</text>
</comment>
<reference evidence="1 2" key="1">
    <citation type="submission" date="2018-04" db="EMBL/GenBank/DDBJ databases">
        <title>Novel Campyloabacter and Helicobacter Species and Strains.</title>
        <authorList>
            <person name="Mannion A.J."/>
            <person name="Shen Z."/>
            <person name="Fox J.G."/>
        </authorList>
    </citation>
    <scope>NUCLEOTIDE SEQUENCE [LARGE SCALE GENOMIC DNA]</scope>
    <source>
        <strain evidence="1 2">MIT 04-9366</strain>
    </source>
</reference>
<dbReference type="InterPro" id="IPR015943">
    <property type="entry name" value="WD40/YVTN_repeat-like_dom_sf"/>
</dbReference>
<name>A0A3D8J3X4_9HELI</name>
<evidence type="ECO:0000313" key="1">
    <source>
        <dbReference type="EMBL" id="RDU72217.1"/>
    </source>
</evidence>
<proteinExistence type="predicted"/>
<accession>A0A3D8J3X4</accession>
<sequence>MVSLNKHTLCACLLFFSFWGCSQKEYFKPLEVNGKASFTSKLPSKMVETNKSGALLHNSQILSSDGLSSFKLQEGETFIGYSSGVYLITSHCNTLRFYDEKGSVTQSFSFPSCPVSASISGNQLAVVSNENTIYLYDIPSQKEIFSKKSNSAIAVNSMLQAPVFFGGMIYYPMLDGSVMVVGEKSLEVEKTIVIDSAPFFNNVIFAQVSSNLSLFATAKKILSIYAGSTYNYEAEVRDLKVFNNLIYITTLDGSIQELDFTLKPLRKLKFQFATFSAINITDGFLSVLESGSGYLIKVNLKDFTPLIYKIGISREENVFSQGNKLYYEKDILEFK</sequence>
<dbReference type="OrthoDB" id="5328932at2"/>
<evidence type="ECO:0000313" key="2">
    <source>
        <dbReference type="Proteomes" id="UP000257045"/>
    </source>
</evidence>
<organism evidence="1 2">
    <name type="scientific">Helicobacter brantae</name>
    <dbReference type="NCBI Taxonomy" id="375927"/>
    <lineage>
        <taxon>Bacteria</taxon>
        <taxon>Pseudomonadati</taxon>
        <taxon>Campylobacterota</taxon>
        <taxon>Epsilonproteobacteria</taxon>
        <taxon>Campylobacterales</taxon>
        <taxon>Helicobacteraceae</taxon>
        <taxon>Helicobacter</taxon>
    </lineage>
</organism>
<dbReference type="InterPro" id="IPR011044">
    <property type="entry name" value="Quino_amine_DH_bsu"/>
</dbReference>